<feature type="region of interest" description="Disordered" evidence="1">
    <location>
        <begin position="47"/>
        <end position="69"/>
    </location>
</feature>
<reference evidence="2" key="2">
    <citation type="submission" date="2022-06" db="UniProtKB">
        <authorList>
            <consortium name="EnsemblMetazoa"/>
        </authorList>
    </citation>
    <scope>IDENTIFICATION</scope>
    <source>
        <strain evidence="2">DF5081</strain>
    </source>
</reference>
<organism evidence="2 3">
    <name type="scientific">Caenorhabditis japonica</name>
    <dbReference type="NCBI Taxonomy" id="281687"/>
    <lineage>
        <taxon>Eukaryota</taxon>
        <taxon>Metazoa</taxon>
        <taxon>Ecdysozoa</taxon>
        <taxon>Nematoda</taxon>
        <taxon>Chromadorea</taxon>
        <taxon>Rhabditida</taxon>
        <taxon>Rhabditina</taxon>
        <taxon>Rhabditomorpha</taxon>
        <taxon>Rhabditoidea</taxon>
        <taxon>Rhabditidae</taxon>
        <taxon>Peloderinae</taxon>
        <taxon>Caenorhabditis</taxon>
    </lineage>
</organism>
<evidence type="ECO:0000256" key="1">
    <source>
        <dbReference type="SAM" id="MobiDB-lite"/>
    </source>
</evidence>
<accession>A0A8R1E9N6</accession>
<dbReference type="AlphaFoldDB" id="A0A8R1E9N6"/>
<dbReference type="Proteomes" id="UP000005237">
    <property type="component" value="Unassembled WGS sequence"/>
</dbReference>
<evidence type="ECO:0000313" key="2">
    <source>
        <dbReference type="EnsemblMetazoa" id="CJA31598.1"/>
    </source>
</evidence>
<evidence type="ECO:0000313" key="3">
    <source>
        <dbReference type="Proteomes" id="UP000005237"/>
    </source>
</evidence>
<keyword evidence="3" id="KW-1185">Reference proteome</keyword>
<sequence length="69" mass="7542">MGNSLRAYSVFQFPPVSAIQTNPMVNAFSNLISPMAPFMMQSQPSTSFKFPSTSDSLKTPTVPLKMPTL</sequence>
<feature type="compositionally biased region" description="Polar residues" evidence="1">
    <location>
        <begin position="47"/>
        <end position="59"/>
    </location>
</feature>
<dbReference type="EnsemblMetazoa" id="CJA31598.1">
    <property type="protein sequence ID" value="CJA31598.1"/>
    <property type="gene ID" value="WBGene00207445"/>
</dbReference>
<reference evidence="3" key="1">
    <citation type="submission" date="2010-08" db="EMBL/GenBank/DDBJ databases">
        <authorList>
            <consortium name="Caenorhabditis japonica Sequencing Consortium"/>
            <person name="Wilson R.K."/>
        </authorList>
    </citation>
    <scope>NUCLEOTIDE SEQUENCE [LARGE SCALE GENOMIC DNA]</scope>
    <source>
        <strain evidence="3">DF5081</strain>
    </source>
</reference>
<proteinExistence type="predicted"/>
<name>A0A8R1E9N6_CAEJA</name>
<protein>
    <submittedName>
        <fullName evidence="2">Uncharacterized protein</fullName>
    </submittedName>
</protein>